<reference evidence="1" key="2">
    <citation type="submission" date="2023-06" db="EMBL/GenBank/DDBJ databases">
        <authorList>
            <consortium name="Lawrence Berkeley National Laboratory"/>
            <person name="Haridas S."/>
            <person name="Hensen N."/>
            <person name="Bonometti L."/>
            <person name="Westerberg I."/>
            <person name="Brannstrom I.O."/>
            <person name="Guillou S."/>
            <person name="Cros-Aarteil S."/>
            <person name="Calhoun S."/>
            <person name="Kuo A."/>
            <person name="Mondo S."/>
            <person name="Pangilinan J."/>
            <person name="Riley R."/>
            <person name="LaButti K."/>
            <person name="Andreopoulos B."/>
            <person name="Lipzen A."/>
            <person name="Chen C."/>
            <person name="Yanf M."/>
            <person name="Daum C."/>
            <person name="Ng V."/>
            <person name="Clum A."/>
            <person name="Steindorff A."/>
            <person name="Ohm R."/>
            <person name="Martin F."/>
            <person name="Silar P."/>
            <person name="Natvig D."/>
            <person name="Lalanne C."/>
            <person name="Gautier V."/>
            <person name="Ament-velasquez S.L."/>
            <person name="Kruys A."/>
            <person name="Hutchinson M.I."/>
            <person name="Powell A.J."/>
            <person name="Barry K."/>
            <person name="Miller A.N."/>
            <person name="Grigoriev I.V."/>
            <person name="Debuchy R."/>
            <person name="Gladieux P."/>
            <person name="Thoren M.H."/>
            <person name="Johannesson H."/>
        </authorList>
    </citation>
    <scope>NUCLEOTIDE SEQUENCE</scope>
    <source>
        <strain evidence="1">CBS 232.78</strain>
    </source>
</reference>
<dbReference type="EMBL" id="JAULSW010000003">
    <property type="protein sequence ID" value="KAK3386607.1"/>
    <property type="molecule type" value="Genomic_DNA"/>
</dbReference>
<dbReference type="Proteomes" id="UP001285441">
    <property type="component" value="Unassembled WGS sequence"/>
</dbReference>
<dbReference type="SUPFAM" id="SSF48371">
    <property type="entry name" value="ARM repeat"/>
    <property type="match status" value="1"/>
</dbReference>
<accession>A0AAE0NRZ6</accession>
<name>A0AAE0NRZ6_9PEZI</name>
<comment type="caution">
    <text evidence="1">The sequence shown here is derived from an EMBL/GenBank/DDBJ whole genome shotgun (WGS) entry which is preliminary data.</text>
</comment>
<keyword evidence="2" id="KW-1185">Reference proteome</keyword>
<proteinExistence type="predicted"/>
<protein>
    <submittedName>
        <fullName evidence="1">Uncharacterized protein</fullName>
    </submittedName>
</protein>
<sequence length="1287" mass="142169">MAPFSRSPRESWHRQLITSNAQSCIFGSQPFETFPFGTLRQATDSYIVKKKLVPNTPDCDSKLVDLVLDHAEKENGVKDIAVLACLHALSRSAGSSVLVSLREEYATVSANPRFLRCLILSHYANPELVPRNECQAAEALMQLLTGPDFLGSVRLLFQSLVAPPNPFILSVTYLSSILKSVQFEPIFRTQLDTLQHHRKYMSLHNAVSWLVAISNLPQSSMARMLMTSVIPYSGVWTAWKPNYLRLVQWEGGKFTKSQRERLCRIFDLEGPDTSGHSHPALIHSSPACFEFIHVRTQDPGLLHRLLRLLDNAQRIPGGYAVDLFIYLFVDNSNPIDDHLLSLAEAILDTKSDQCIQAILQWLSNLIGFNNRMVALTKILPMLESHTTLQDILGADISNDVVEVMLSAQSEYITMLETGMGENLAMNINALGKAVVTATWIWPNLPPELPQNLERLPSQETLHEIFDSLQSSQAPTKFIKDYLKVAVGGMHGDAATMLAAIRRDIKFWGNGVDSDRAHLAVAISNLSHINGDVHDACLQQILVEDLILVRDISPTISADSDSSCVDFARLLARRVLLGRKIHDCWYGLLFSLLLQRADDLLVWSAEELPIGPWFRWLEDVRLLFPEGGRLAASDLGFTPLKYTWWDLLASKYMDALRQLEVMHKRHGRSMRWLWFQEVPDIVVLLDRFQNPNQPSSPLEGFILSCVQPSPHVIRLACTSLSALSSATPKSQMAYQSLYTRHKQNGRGWPKGATEALAAAWRESHGISQSDQEGLRAFASLMGLKIPVDDKKVHAARSSLMRDHGKLMAMAQSLEEMRSQLRSHDGPKTSAFLRELAVDDEEPVSLSLSIPGKLSGCIEKVGEQQWELSFPLTKLPSQTKRAAGIDNTSRLLLVRVSFLKQQPAFCIHLYPNDDGGEGNHGLWHVKGDMPDGRVCWAKPTLFIYLLSRALCTFFLDGRRPDLESVHGIIFSILEDPAAHCIVCFREMGCKLWRPTVCSGSCSNIIQRAPLEVRAASLVSDPAMLDFLLTCIHAAAANSGSNLLPDCPLPNIANLCNIINSLPALPATATSTELLSQIRGSADRELLLTWMSVQFRGCLLSAPTGRRIPAMPGVVQFLMLNSDPARERSLVMNESSSNNSEGGNVMFYAPPPEHLWRLLTEGICTITVDPAGAAPGVHIQLMGDPKETTTTSGSSDPGQALAHAQEDIGGAWRNSAMKDRKVLLACESVTPSGETGSGSASLMVVVRYIFLCPPGFVPPHMRVVGDAFRKTFEALRAGTVLASKGGIAAR</sequence>
<reference evidence="1" key="1">
    <citation type="journal article" date="2023" name="Mol. Phylogenet. Evol.">
        <title>Genome-scale phylogeny and comparative genomics of the fungal order Sordariales.</title>
        <authorList>
            <person name="Hensen N."/>
            <person name="Bonometti L."/>
            <person name="Westerberg I."/>
            <person name="Brannstrom I.O."/>
            <person name="Guillou S."/>
            <person name="Cros-Aarteil S."/>
            <person name="Calhoun S."/>
            <person name="Haridas S."/>
            <person name="Kuo A."/>
            <person name="Mondo S."/>
            <person name="Pangilinan J."/>
            <person name="Riley R."/>
            <person name="LaButti K."/>
            <person name="Andreopoulos B."/>
            <person name="Lipzen A."/>
            <person name="Chen C."/>
            <person name="Yan M."/>
            <person name="Daum C."/>
            <person name="Ng V."/>
            <person name="Clum A."/>
            <person name="Steindorff A."/>
            <person name="Ohm R.A."/>
            <person name="Martin F."/>
            <person name="Silar P."/>
            <person name="Natvig D.O."/>
            <person name="Lalanne C."/>
            <person name="Gautier V."/>
            <person name="Ament-Velasquez S.L."/>
            <person name="Kruys A."/>
            <person name="Hutchinson M.I."/>
            <person name="Powell A.J."/>
            <person name="Barry K."/>
            <person name="Miller A.N."/>
            <person name="Grigoriev I.V."/>
            <person name="Debuchy R."/>
            <person name="Gladieux P."/>
            <person name="Hiltunen Thoren M."/>
            <person name="Johannesson H."/>
        </authorList>
    </citation>
    <scope>NUCLEOTIDE SEQUENCE</scope>
    <source>
        <strain evidence="1">CBS 232.78</strain>
    </source>
</reference>
<evidence type="ECO:0000313" key="1">
    <source>
        <dbReference type="EMBL" id="KAK3386607.1"/>
    </source>
</evidence>
<dbReference type="InterPro" id="IPR016024">
    <property type="entry name" value="ARM-type_fold"/>
</dbReference>
<gene>
    <name evidence="1" type="ORF">B0H63DRAFT_138630</name>
</gene>
<evidence type="ECO:0000313" key="2">
    <source>
        <dbReference type="Proteomes" id="UP001285441"/>
    </source>
</evidence>
<organism evidence="1 2">
    <name type="scientific">Podospora didyma</name>
    <dbReference type="NCBI Taxonomy" id="330526"/>
    <lineage>
        <taxon>Eukaryota</taxon>
        <taxon>Fungi</taxon>
        <taxon>Dikarya</taxon>
        <taxon>Ascomycota</taxon>
        <taxon>Pezizomycotina</taxon>
        <taxon>Sordariomycetes</taxon>
        <taxon>Sordariomycetidae</taxon>
        <taxon>Sordariales</taxon>
        <taxon>Podosporaceae</taxon>
        <taxon>Podospora</taxon>
    </lineage>
</organism>